<feature type="domain" description="Cation efflux protein cytoplasmic" evidence="11">
    <location>
        <begin position="231"/>
        <end position="306"/>
    </location>
</feature>
<evidence type="ECO:0000256" key="9">
    <source>
        <dbReference type="SAM" id="Phobius"/>
    </source>
</evidence>
<reference evidence="14" key="1">
    <citation type="submission" date="2012-12" db="EMBL/GenBank/DDBJ databases">
        <authorList>
            <person name="Hellsten U."/>
            <person name="Grimwood J."/>
            <person name="Chapman J.A."/>
            <person name="Shapiro H."/>
            <person name="Aerts A."/>
            <person name="Otillar R.P."/>
            <person name="Terry A.Y."/>
            <person name="Boore J.L."/>
            <person name="Simakov O."/>
            <person name="Marletaz F."/>
            <person name="Cho S.-J."/>
            <person name="Edsinger-Gonzales E."/>
            <person name="Havlak P."/>
            <person name="Kuo D.-H."/>
            <person name="Larsson T."/>
            <person name="Lv J."/>
            <person name="Arendt D."/>
            <person name="Savage R."/>
            <person name="Osoegawa K."/>
            <person name="de Jong P."/>
            <person name="Lindberg D.R."/>
            <person name="Seaver E.C."/>
            <person name="Weisblat D.A."/>
            <person name="Putnam N.H."/>
            <person name="Grigoriev I.V."/>
            <person name="Rokhsar D.S."/>
        </authorList>
    </citation>
    <scope>NUCLEOTIDE SEQUENCE</scope>
</reference>
<gene>
    <name evidence="13" type="primary">20215462</name>
    <name evidence="12" type="ORF">HELRODRAFT_77640</name>
</gene>
<feature type="domain" description="Cation efflux protein transmembrane" evidence="10">
    <location>
        <begin position="18"/>
        <end position="227"/>
    </location>
</feature>
<feature type="transmembrane region" description="Helical" evidence="9">
    <location>
        <begin position="45"/>
        <end position="62"/>
    </location>
</feature>
<keyword evidence="4 9" id="KW-0812">Transmembrane</keyword>
<organism evidence="13 14">
    <name type="scientific">Helobdella robusta</name>
    <name type="common">Californian leech</name>
    <dbReference type="NCBI Taxonomy" id="6412"/>
    <lineage>
        <taxon>Eukaryota</taxon>
        <taxon>Metazoa</taxon>
        <taxon>Spiralia</taxon>
        <taxon>Lophotrochozoa</taxon>
        <taxon>Annelida</taxon>
        <taxon>Clitellata</taxon>
        <taxon>Hirudinea</taxon>
        <taxon>Rhynchobdellida</taxon>
        <taxon>Glossiphoniidae</taxon>
        <taxon>Helobdella</taxon>
    </lineage>
</organism>
<dbReference type="SUPFAM" id="SSF161111">
    <property type="entry name" value="Cation efflux protein transmembrane domain-like"/>
    <property type="match status" value="1"/>
</dbReference>
<evidence type="ECO:0000259" key="11">
    <source>
        <dbReference type="Pfam" id="PF16916"/>
    </source>
</evidence>
<protein>
    <recommendedName>
        <fullName evidence="15">Cation efflux protein cytoplasmic domain-containing protein</fullName>
    </recommendedName>
</protein>
<evidence type="ECO:0000256" key="1">
    <source>
        <dbReference type="ARBA" id="ARBA00004141"/>
    </source>
</evidence>
<dbReference type="GO" id="GO:0005886">
    <property type="term" value="C:plasma membrane"/>
    <property type="evidence" value="ECO:0000318"/>
    <property type="project" value="GO_Central"/>
</dbReference>
<dbReference type="KEGG" id="hro:HELRODRAFT_77640"/>
<dbReference type="eggNOG" id="KOG1482">
    <property type="taxonomic scope" value="Eukaryota"/>
</dbReference>
<evidence type="ECO:0000259" key="10">
    <source>
        <dbReference type="Pfam" id="PF01545"/>
    </source>
</evidence>
<dbReference type="InterPro" id="IPR058533">
    <property type="entry name" value="Cation_efflux_TM"/>
</dbReference>
<dbReference type="EnsemblMetazoa" id="HelroT77640">
    <property type="protein sequence ID" value="HelroP77640"/>
    <property type="gene ID" value="HelroG77640"/>
</dbReference>
<evidence type="ECO:0000256" key="8">
    <source>
        <dbReference type="ARBA" id="ARBA00023136"/>
    </source>
</evidence>
<evidence type="ECO:0000256" key="5">
    <source>
        <dbReference type="ARBA" id="ARBA00022906"/>
    </source>
</evidence>
<dbReference type="InterPro" id="IPR036837">
    <property type="entry name" value="Cation_efflux_CTD_sf"/>
</dbReference>
<dbReference type="AlphaFoldDB" id="T1G314"/>
<evidence type="ECO:0000313" key="14">
    <source>
        <dbReference type="Proteomes" id="UP000015101"/>
    </source>
</evidence>
<evidence type="ECO:0000256" key="2">
    <source>
        <dbReference type="ARBA" id="ARBA00008873"/>
    </source>
</evidence>
<dbReference type="PANTHER" id="PTHR11562:SF17">
    <property type="entry name" value="RE54080P-RELATED"/>
    <property type="match status" value="1"/>
</dbReference>
<dbReference type="GO" id="GO:0005385">
    <property type="term" value="F:zinc ion transmembrane transporter activity"/>
    <property type="evidence" value="ECO:0000318"/>
    <property type="project" value="GO_Central"/>
</dbReference>
<reference evidence="12 14" key="2">
    <citation type="journal article" date="2013" name="Nature">
        <title>Insights into bilaterian evolution from three spiralian genomes.</title>
        <authorList>
            <person name="Simakov O."/>
            <person name="Marletaz F."/>
            <person name="Cho S.J."/>
            <person name="Edsinger-Gonzales E."/>
            <person name="Havlak P."/>
            <person name="Hellsten U."/>
            <person name="Kuo D.H."/>
            <person name="Larsson T."/>
            <person name="Lv J."/>
            <person name="Arendt D."/>
            <person name="Savage R."/>
            <person name="Osoegawa K."/>
            <person name="de Jong P."/>
            <person name="Grimwood J."/>
            <person name="Chapman J.A."/>
            <person name="Shapiro H."/>
            <person name="Aerts A."/>
            <person name="Otillar R.P."/>
            <person name="Terry A.Y."/>
            <person name="Boore J.L."/>
            <person name="Grigoriev I.V."/>
            <person name="Lindberg D.R."/>
            <person name="Seaver E.C."/>
            <person name="Weisblat D.A."/>
            <person name="Putnam N.H."/>
            <person name="Rokhsar D.S."/>
        </authorList>
    </citation>
    <scope>NUCLEOTIDE SEQUENCE</scope>
</reference>
<evidence type="ECO:0000313" key="12">
    <source>
        <dbReference type="EMBL" id="ESO05531.1"/>
    </source>
</evidence>
<dbReference type="PANTHER" id="PTHR11562">
    <property type="entry name" value="CATION EFFLUX PROTEIN/ ZINC TRANSPORTER"/>
    <property type="match status" value="1"/>
</dbReference>
<dbReference type="Pfam" id="PF16916">
    <property type="entry name" value="ZT_dimer"/>
    <property type="match status" value="1"/>
</dbReference>
<dbReference type="InterPro" id="IPR002524">
    <property type="entry name" value="Cation_efflux"/>
</dbReference>
<dbReference type="EMBL" id="KB096325">
    <property type="protein sequence ID" value="ESO05531.1"/>
    <property type="molecule type" value="Genomic_DNA"/>
</dbReference>
<feature type="transmembrane region" description="Helical" evidence="9">
    <location>
        <begin position="168"/>
        <end position="192"/>
    </location>
</feature>
<keyword evidence="5" id="KW-0864">Zinc transport</keyword>
<dbReference type="Gene3D" id="3.30.70.1350">
    <property type="entry name" value="Cation efflux protein, cytoplasmic domain"/>
    <property type="match status" value="1"/>
</dbReference>
<dbReference type="Proteomes" id="UP000015101">
    <property type="component" value="Unassembled WGS sequence"/>
</dbReference>
<dbReference type="RefSeq" id="XP_009016164.1">
    <property type="nucleotide sequence ID" value="XM_009017916.1"/>
</dbReference>
<dbReference type="CTD" id="20215462"/>
<dbReference type="InterPro" id="IPR027470">
    <property type="entry name" value="Cation_efflux_CTD"/>
</dbReference>
<dbReference type="InParanoid" id="T1G314"/>
<proteinExistence type="inferred from homology"/>
<feature type="transmembrane region" description="Helical" evidence="9">
    <location>
        <begin position="198"/>
        <end position="219"/>
    </location>
</feature>
<evidence type="ECO:0000256" key="3">
    <source>
        <dbReference type="ARBA" id="ARBA00022448"/>
    </source>
</evidence>
<dbReference type="SUPFAM" id="SSF160240">
    <property type="entry name" value="Cation efflux protein cytoplasmic domain-like"/>
    <property type="match status" value="1"/>
</dbReference>
<keyword evidence="14" id="KW-1185">Reference proteome</keyword>
<feature type="transmembrane region" description="Helical" evidence="9">
    <location>
        <begin position="21"/>
        <end position="39"/>
    </location>
</feature>
<comment type="similarity">
    <text evidence="2">Belongs to the cation diffusion facilitator (CDF) transporter (TC 2.A.4) family. SLC30A subfamily.</text>
</comment>
<comment type="subcellular location">
    <subcellularLocation>
        <location evidence="1">Membrane</location>
        <topology evidence="1">Multi-pass membrane protein</topology>
    </subcellularLocation>
</comment>
<dbReference type="OMA" id="AMNILME"/>
<feature type="transmembrane region" description="Helical" evidence="9">
    <location>
        <begin position="114"/>
        <end position="132"/>
    </location>
</feature>
<dbReference type="Pfam" id="PF01545">
    <property type="entry name" value="Cation_efflux"/>
    <property type="match status" value="1"/>
</dbReference>
<evidence type="ECO:0000256" key="4">
    <source>
        <dbReference type="ARBA" id="ARBA00022692"/>
    </source>
</evidence>
<reference evidence="13" key="3">
    <citation type="submission" date="2015-06" db="UniProtKB">
        <authorList>
            <consortium name="EnsemblMetazoa"/>
        </authorList>
    </citation>
    <scope>IDENTIFICATION</scope>
</reference>
<keyword evidence="7" id="KW-0406">Ion transport</keyword>
<evidence type="ECO:0000313" key="13">
    <source>
        <dbReference type="EnsemblMetazoa" id="HelroP77640"/>
    </source>
</evidence>
<keyword evidence="5" id="KW-0862">Zinc</keyword>
<accession>T1G314</accession>
<keyword evidence="6 9" id="KW-1133">Transmembrane helix</keyword>
<dbReference type="FunFam" id="1.20.1510.10:FF:000027">
    <property type="entry name" value="Zinc transporter ttm-1"/>
    <property type="match status" value="1"/>
</dbReference>
<dbReference type="GO" id="GO:0010043">
    <property type="term" value="P:response to zinc ion"/>
    <property type="evidence" value="ECO:0000318"/>
    <property type="project" value="GO_Central"/>
</dbReference>
<evidence type="ECO:0000256" key="6">
    <source>
        <dbReference type="ARBA" id="ARBA00022989"/>
    </source>
</evidence>
<dbReference type="Gene3D" id="1.20.1510.10">
    <property type="entry name" value="Cation efflux protein transmembrane domain"/>
    <property type="match status" value="1"/>
</dbReference>
<dbReference type="OrthoDB" id="9944568at2759"/>
<keyword evidence="3" id="KW-0813">Transport</keyword>
<sequence>MVRENEDKKRAVRQLVKALSLCFLFMMAEIIGGLLANSLAIVTDAAHLLTDLISFAVSLIALKLSSRPVSKMYNFGWYRAEVLGALISVLMIWFMAVVLVFIAILRIVQNDFEIQSKIMMVTAGLGLFFNIWSSAGSMSGSNFSEQIKNPSDKNTIKKANSRSINVRAAFIHVIGDLVQSAVVLFASTLIYFEPEWRIADPICTFIFSILVLCTTFNILKDIFRVLMEGSPADVDRAEIEKFLNEIEGVMQIHDLKIWSLTGSKAALSVHLAIDDISHGEAIMHEAIKQLKVHHNIHDVTVQLETYNESVGRCFECTLLH</sequence>
<feature type="transmembrane region" description="Helical" evidence="9">
    <location>
        <begin position="83"/>
        <end position="108"/>
    </location>
</feature>
<dbReference type="InterPro" id="IPR027469">
    <property type="entry name" value="Cation_efflux_TMD_sf"/>
</dbReference>
<dbReference type="EMBL" id="AMQM01003819">
    <property type="status" value="NOT_ANNOTATED_CDS"/>
    <property type="molecule type" value="Genomic_DNA"/>
</dbReference>
<evidence type="ECO:0008006" key="15">
    <source>
        <dbReference type="Google" id="ProtNLM"/>
    </source>
</evidence>
<name>T1G314_HELRO</name>
<dbReference type="GO" id="GO:0071577">
    <property type="term" value="P:zinc ion transmembrane transport"/>
    <property type="evidence" value="ECO:0000318"/>
    <property type="project" value="GO_Central"/>
</dbReference>
<dbReference type="NCBIfam" id="TIGR01297">
    <property type="entry name" value="CDF"/>
    <property type="match status" value="1"/>
</dbReference>
<dbReference type="GeneID" id="20215462"/>
<dbReference type="HOGENOM" id="CLU_013430_0_1_1"/>
<keyword evidence="8 9" id="KW-0472">Membrane</keyword>
<dbReference type="InterPro" id="IPR050681">
    <property type="entry name" value="CDF/SLC30A"/>
</dbReference>
<evidence type="ECO:0000256" key="7">
    <source>
        <dbReference type="ARBA" id="ARBA00023065"/>
    </source>
</evidence>